<dbReference type="EMBL" id="QRQN01000013">
    <property type="protein sequence ID" value="RHN07217.1"/>
    <property type="molecule type" value="Genomic_DNA"/>
</dbReference>
<evidence type="ECO:0000259" key="1">
    <source>
        <dbReference type="Pfam" id="PF23343"/>
    </source>
</evidence>
<sequence length="283" mass="33698">MAHRHDVYKYGRFIEHEFKFVGKFGAKGEKRAEKKKATPEQVKKQNQYNREKKILRKIRCNFKPGDLWLTMKFPKGIRMPVKEIKGVRKSFFDTVRNKYKKRGQILKFVYRIEVGERGGIHFHILMNRLDGTPGTAEIVSEVWNKLTDGHVNYEPVYEKDYFKDLANYIVKEPTEEITGQLTLFGEEEETKIFIKYDCSRNLEMPEKKTHKYKRRTVRKLIENGPKPQPGYYIDRDSIRHGKNPYTGMSYYYYTEIRLERDAGEIRRECEDLCGQSVYTPLRP</sequence>
<dbReference type="RefSeq" id="WP_118412458.1">
    <property type="nucleotide sequence ID" value="NZ_QRPI01000004.1"/>
</dbReference>
<gene>
    <name evidence="2" type="ORF">DWZ31_11610</name>
</gene>
<evidence type="ECO:0000313" key="3">
    <source>
        <dbReference type="Proteomes" id="UP000283586"/>
    </source>
</evidence>
<organism evidence="2 3">
    <name type="scientific">Roseburia intestinalis</name>
    <dbReference type="NCBI Taxonomy" id="166486"/>
    <lineage>
        <taxon>Bacteria</taxon>
        <taxon>Bacillati</taxon>
        <taxon>Bacillota</taxon>
        <taxon>Clostridia</taxon>
        <taxon>Lachnospirales</taxon>
        <taxon>Lachnospiraceae</taxon>
        <taxon>Roseburia</taxon>
    </lineage>
</organism>
<feature type="domain" description="Replication-associated protein ORF2/G2P" evidence="1">
    <location>
        <begin position="68"/>
        <end position="172"/>
    </location>
</feature>
<protein>
    <recommendedName>
        <fullName evidence="1">Replication-associated protein ORF2/G2P domain-containing protein</fullName>
    </recommendedName>
</protein>
<evidence type="ECO:0000313" key="2">
    <source>
        <dbReference type="EMBL" id="RHN07217.1"/>
    </source>
</evidence>
<reference evidence="2 3" key="1">
    <citation type="submission" date="2018-08" db="EMBL/GenBank/DDBJ databases">
        <title>A genome reference for cultivated species of the human gut microbiota.</title>
        <authorList>
            <person name="Zou Y."/>
            <person name="Xue W."/>
            <person name="Luo G."/>
        </authorList>
    </citation>
    <scope>NUCLEOTIDE SEQUENCE [LARGE SCALE GENOMIC DNA]</scope>
    <source>
        <strain evidence="2 3">AF31-21AC</strain>
    </source>
</reference>
<accession>A0A415TTD4</accession>
<dbReference type="Proteomes" id="UP000283586">
    <property type="component" value="Unassembled WGS sequence"/>
</dbReference>
<dbReference type="InterPro" id="IPR056906">
    <property type="entry name" value="ORF2/G2P_dom"/>
</dbReference>
<proteinExistence type="predicted"/>
<name>A0A415TTD4_9FIRM</name>
<dbReference type="AlphaFoldDB" id="A0A415TTD4"/>
<dbReference type="Pfam" id="PF23343">
    <property type="entry name" value="REP_ORF2-G2P"/>
    <property type="match status" value="1"/>
</dbReference>
<comment type="caution">
    <text evidence="2">The sequence shown here is derived from an EMBL/GenBank/DDBJ whole genome shotgun (WGS) entry which is preliminary data.</text>
</comment>